<gene>
    <name evidence="1" type="ORF">RCOM_1590250</name>
</gene>
<keyword evidence="2" id="KW-1185">Reference proteome</keyword>
<sequence length="57" mass="6438">MPLHTDNDKNLGKDLNPKIHGFTPAADPTIYTAGKLRTILQVSNLTYHPEFSKRTFL</sequence>
<proteinExistence type="predicted"/>
<dbReference type="InParanoid" id="B9R7B5"/>
<dbReference type="Proteomes" id="UP000008311">
    <property type="component" value="Unassembled WGS sequence"/>
</dbReference>
<dbReference type="EMBL" id="EQ973772">
    <property type="protein sequence ID" value="EEF52395.1"/>
    <property type="molecule type" value="Genomic_DNA"/>
</dbReference>
<evidence type="ECO:0000313" key="2">
    <source>
        <dbReference type="Proteomes" id="UP000008311"/>
    </source>
</evidence>
<accession>B9R7B5</accession>
<protein>
    <submittedName>
        <fullName evidence="1">Uncharacterized protein</fullName>
    </submittedName>
</protein>
<dbReference type="AlphaFoldDB" id="B9R7B5"/>
<reference evidence="2" key="1">
    <citation type="journal article" date="2010" name="Nat. Biotechnol.">
        <title>Draft genome sequence of the oilseed species Ricinus communis.</title>
        <authorList>
            <person name="Chan A.P."/>
            <person name="Crabtree J."/>
            <person name="Zhao Q."/>
            <person name="Lorenzi H."/>
            <person name="Orvis J."/>
            <person name="Puiu D."/>
            <person name="Melake-Berhan A."/>
            <person name="Jones K.M."/>
            <person name="Redman J."/>
            <person name="Chen G."/>
            <person name="Cahoon E.B."/>
            <person name="Gedil M."/>
            <person name="Stanke M."/>
            <person name="Haas B.J."/>
            <person name="Wortman J.R."/>
            <person name="Fraser-Liggett C.M."/>
            <person name="Ravel J."/>
            <person name="Rabinowicz P.D."/>
        </authorList>
    </citation>
    <scope>NUCLEOTIDE SEQUENCE [LARGE SCALE GENOMIC DNA]</scope>
    <source>
        <strain evidence="2">cv. Hale</strain>
    </source>
</reference>
<organism evidence="1 2">
    <name type="scientific">Ricinus communis</name>
    <name type="common">Castor bean</name>
    <dbReference type="NCBI Taxonomy" id="3988"/>
    <lineage>
        <taxon>Eukaryota</taxon>
        <taxon>Viridiplantae</taxon>
        <taxon>Streptophyta</taxon>
        <taxon>Embryophyta</taxon>
        <taxon>Tracheophyta</taxon>
        <taxon>Spermatophyta</taxon>
        <taxon>Magnoliopsida</taxon>
        <taxon>eudicotyledons</taxon>
        <taxon>Gunneridae</taxon>
        <taxon>Pentapetalae</taxon>
        <taxon>rosids</taxon>
        <taxon>fabids</taxon>
        <taxon>Malpighiales</taxon>
        <taxon>Euphorbiaceae</taxon>
        <taxon>Acalyphoideae</taxon>
        <taxon>Acalypheae</taxon>
        <taxon>Ricinus</taxon>
    </lineage>
</organism>
<evidence type="ECO:0000313" key="1">
    <source>
        <dbReference type="EMBL" id="EEF52395.1"/>
    </source>
</evidence>
<name>B9R7B5_RICCO</name>